<dbReference type="GO" id="GO:0005874">
    <property type="term" value="C:microtubule"/>
    <property type="evidence" value="ECO:0007669"/>
    <property type="project" value="UniProtKB-KW"/>
</dbReference>
<evidence type="ECO:0000256" key="6">
    <source>
        <dbReference type="ARBA" id="ARBA00023017"/>
    </source>
</evidence>
<dbReference type="GO" id="GO:0030286">
    <property type="term" value="C:dynein complex"/>
    <property type="evidence" value="ECO:0007669"/>
    <property type="project" value="UniProtKB-KW"/>
</dbReference>
<keyword evidence="2" id="KW-0963">Cytoplasm</keyword>
<comment type="subcellular location">
    <subcellularLocation>
        <location evidence="1">Cytoplasm</location>
        <location evidence="1">Cytoskeleton</location>
        <location evidence="1">Cilium axoneme</location>
    </subcellularLocation>
</comment>
<evidence type="ECO:0000256" key="3">
    <source>
        <dbReference type="ARBA" id="ARBA00022614"/>
    </source>
</evidence>
<proteinExistence type="inferred from homology"/>
<evidence type="ECO:0000256" key="4">
    <source>
        <dbReference type="ARBA" id="ARBA00022701"/>
    </source>
</evidence>
<keyword evidence="8" id="KW-0206">Cytoskeleton</keyword>
<evidence type="ECO:0000313" key="12">
    <source>
        <dbReference type="EMBL" id="KNC27226.1"/>
    </source>
</evidence>
<keyword evidence="5" id="KW-0677">Repeat</keyword>
<evidence type="ECO:0000313" key="13">
    <source>
        <dbReference type="Proteomes" id="UP000037069"/>
    </source>
</evidence>
<evidence type="ECO:0000256" key="5">
    <source>
        <dbReference type="ARBA" id="ARBA00022737"/>
    </source>
</evidence>
<evidence type="ECO:0000256" key="11">
    <source>
        <dbReference type="ARBA" id="ARBA00049760"/>
    </source>
</evidence>
<keyword evidence="4" id="KW-0493">Microtubule</keyword>
<reference evidence="12 13" key="1">
    <citation type="journal article" date="2015" name="Nat. Commun.">
        <title>Lucilia cuprina genome unlocks parasitic fly biology to underpin future interventions.</title>
        <authorList>
            <person name="Anstead C.A."/>
            <person name="Korhonen P.K."/>
            <person name="Young N.D."/>
            <person name="Hall R.S."/>
            <person name="Jex A.R."/>
            <person name="Murali S.C."/>
            <person name="Hughes D.S."/>
            <person name="Lee S.F."/>
            <person name="Perry T."/>
            <person name="Stroehlein A.J."/>
            <person name="Ansell B.R."/>
            <person name="Breugelmans B."/>
            <person name="Hofmann A."/>
            <person name="Qu J."/>
            <person name="Dugan S."/>
            <person name="Lee S.L."/>
            <person name="Chao H."/>
            <person name="Dinh H."/>
            <person name="Han Y."/>
            <person name="Doddapaneni H.V."/>
            <person name="Worley K.C."/>
            <person name="Muzny D.M."/>
            <person name="Ioannidis P."/>
            <person name="Waterhouse R.M."/>
            <person name="Zdobnov E.M."/>
            <person name="James P.J."/>
            <person name="Bagnall N.H."/>
            <person name="Kotze A.C."/>
            <person name="Gibbs R.A."/>
            <person name="Richards S."/>
            <person name="Batterham P."/>
            <person name="Gasser R.B."/>
        </authorList>
    </citation>
    <scope>NUCLEOTIDE SEQUENCE [LARGE SCALE GENOMIC DNA]</scope>
    <source>
        <strain evidence="12 13">LS</strain>
        <tissue evidence="12">Full body</tissue>
    </source>
</reference>
<comment type="caution">
    <text evidence="12">The sequence shown here is derived from an EMBL/GenBank/DDBJ whole genome shotgun (WGS) entry which is preliminary data.</text>
</comment>
<keyword evidence="9" id="KW-0966">Cell projection</keyword>
<dbReference type="SUPFAM" id="SSF52058">
    <property type="entry name" value="L domain-like"/>
    <property type="match status" value="1"/>
</dbReference>
<sequence>MAKATTIKEALTKWEERTQQDSTKATDIGLQLQFPPIEKMDGTLGTLTECRKLSLSTNMIEKITGIGNLKNLRILSLARNNIKALNGIEPLAETLEELWVSYNVIEKLKPLEVMKALKVFYVSNNSIKDWSEFNRMGVPPKLEEITFMGNILYENMDEAAFRSEAIRRLPNLKKLDGEPVIRGD</sequence>
<dbReference type="STRING" id="7375.A0A0L0C4Q5"/>
<dbReference type="OrthoDB" id="266138at2759"/>
<evidence type="ECO:0000256" key="8">
    <source>
        <dbReference type="ARBA" id="ARBA00023212"/>
    </source>
</evidence>
<protein>
    <recommendedName>
        <fullName evidence="11">Dynein axonemal light chain 1</fullName>
    </recommendedName>
</protein>
<dbReference type="FunFam" id="3.80.10.10:FF:000049">
    <property type="entry name" value="Dynein light chain 1"/>
    <property type="match status" value="1"/>
</dbReference>
<evidence type="ECO:0000256" key="2">
    <source>
        <dbReference type="ARBA" id="ARBA00022490"/>
    </source>
</evidence>
<dbReference type="GO" id="GO:0045504">
    <property type="term" value="F:dynein heavy chain binding"/>
    <property type="evidence" value="ECO:0007669"/>
    <property type="project" value="TreeGrafter"/>
</dbReference>
<dbReference type="SMART" id="SM00365">
    <property type="entry name" value="LRR_SD22"/>
    <property type="match status" value="4"/>
</dbReference>
<dbReference type="OMA" id="RWEDRTK"/>
<dbReference type="Gene3D" id="3.80.10.10">
    <property type="entry name" value="Ribonuclease Inhibitor"/>
    <property type="match status" value="1"/>
</dbReference>
<evidence type="ECO:0000256" key="9">
    <source>
        <dbReference type="ARBA" id="ARBA00023273"/>
    </source>
</evidence>
<dbReference type="PROSITE" id="PS51450">
    <property type="entry name" value="LRR"/>
    <property type="match status" value="2"/>
</dbReference>
<dbReference type="AlphaFoldDB" id="A0A0L0C4Q5"/>
<keyword evidence="6" id="KW-0243">Dynein</keyword>
<dbReference type="EMBL" id="JRES01000926">
    <property type="protein sequence ID" value="KNC27226.1"/>
    <property type="molecule type" value="Genomic_DNA"/>
</dbReference>
<dbReference type="InterPro" id="IPR001611">
    <property type="entry name" value="Leu-rich_rpt"/>
</dbReference>
<dbReference type="GO" id="GO:0036158">
    <property type="term" value="P:outer dynein arm assembly"/>
    <property type="evidence" value="ECO:0007669"/>
    <property type="project" value="TreeGrafter"/>
</dbReference>
<dbReference type="Proteomes" id="UP000037069">
    <property type="component" value="Unassembled WGS sequence"/>
</dbReference>
<organism evidence="12 13">
    <name type="scientific">Lucilia cuprina</name>
    <name type="common">Green bottle fly</name>
    <name type="synonym">Australian sheep blowfly</name>
    <dbReference type="NCBI Taxonomy" id="7375"/>
    <lineage>
        <taxon>Eukaryota</taxon>
        <taxon>Metazoa</taxon>
        <taxon>Ecdysozoa</taxon>
        <taxon>Arthropoda</taxon>
        <taxon>Hexapoda</taxon>
        <taxon>Insecta</taxon>
        <taxon>Pterygota</taxon>
        <taxon>Neoptera</taxon>
        <taxon>Endopterygota</taxon>
        <taxon>Diptera</taxon>
        <taxon>Brachycera</taxon>
        <taxon>Muscomorpha</taxon>
        <taxon>Oestroidea</taxon>
        <taxon>Calliphoridae</taxon>
        <taxon>Luciliinae</taxon>
        <taxon>Lucilia</taxon>
    </lineage>
</organism>
<dbReference type="PANTHER" id="PTHR15454">
    <property type="entry name" value="NISCHARIN RELATED"/>
    <property type="match status" value="1"/>
</dbReference>
<keyword evidence="13" id="KW-1185">Reference proteome</keyword>
<evidence type="ECO:0000256" key="7">
    <source>
        <dbReference type="ARBA" id="ARBA00023175"/>
    </source>
</evidence>
<dbReference type="InterPro" id="IPR032675">
    <property type="entry name" value="LRR_dom_sf"/>
</dbReference>
<name>A0A0L0C4Q5_LUCCU</name>
<dbReference type="PANTHER" id="PTHR15454:SF73">
    <property type="entry name" value="DYNEIN AXONEMAL LIGHT CHAIN 1"/>
    <property type="match status" value="1"/>
</dbReference>
<evidence type="ECO:0000256" key="1">
    <source>
        <dbReference type="ARBA" id="ARBA00004430"/>
    </source>
</evidence>
<keyword evidence="7" id="KW-0505">Motor protein</keyword>
<dbReference type="GO" id="GO:0043014">
    <property type="term" value="F:alpha-tubulin binding"/>
    <property type="evidence" value="ECO:0007669"/>
    <property type="project" value="TreeGrafter"/>
</dbReference>
<accession>A0A0L0C4Q5</accession>
<evidence type="ECO:0000256" key="10">
    <source>
        <dbReference type="ARBA" id="ARBA00049659"/>
    </source>
</evidence>
<dbReference type="GO" id="GO:0005930">
    <property type="term" value="C:axoneme"/>
    <property type="evidence" value="ECO:0007669"/>
    <property type="project" value="UniProtKB-SubCell"/>
</dbReference>
<keyword evidence="3" id="KW-0433">Leucine-rich repeat</keyword>
<comment type="similarity">
    <text evidence="10">Belongs to the dynein light chain LC1-type family.</text>
</comment>
<gene>
    <name evidence="12" type="ORF">FF38_14062</name>
</gene>